<dbReference type="Proteomes" id="UP000681722">
    <property type="component" value="Unassembled WGS sequence"/>
</dbReference>
<comment type="caution">
    <text evidence="3">The sequence shown here is derived from an EMBL/GenBank/DDBJ whole genome shotgun (WGS) entry which is preliminary data.</text>
</comment>
<dbReference type="PANTHER" id="PTHR24111">
    <property type="entry name" value="LEUCINE-RICH REPEAT-CONTAINING PROTEIN 34"/>
    <property type="match status" value="1"/>
</dbReference>
<dbReference type="Proteomes" id="UP000663829">
    <property type="component" value="Unassembled WGS sequence"/>
</dbReference>
<keyword evidence="6" id="KW-1185">Reference proteome</keyword>
<dbReference type="Pfam" id="PF00560">
    <property type="entry name" value="LRR_1"/>
    <property type="match status" value="1"/>
</dbReference>
<dbReference type="Gene3D" id="3.80.10.10">
    <property type="entry name" value="Ribonuclease Inhibitor"/>
    <property type="match status" value="2"/>
</dbReference>
<dbReference type="EMBL" id="CAJNOK010018617">
    <property type="protein sequence ID" value="CAF1285613.1"/>
    <property type="molecule type" value="Genomic_DNA"/>
</dbReference>
<evidence type="ECO:0000313" key="2">
    <source>
        <dbReference type="EMBL" id="CAF1285613.1"/>
    </source>
</evidence>
<protein>
    <submittedName>
        <fullName evidence="3">Uncharacterized protein</fullName>
    </submittedName>
</protein>
<dbReference type="PROSITE" id="PS51450">
    <property type="entry name" value="LRR"/>
    <property type="match status" value="1"/>
</dbReference>
<evidence type="ECO:0000313" key="5">
    <source>
        <dbReference type="EMBL" id="CAF4290703.1"/>
    </source>
</evidence>
<keyword evidence="1" id="KW-0677">Repeat</keyword>
<dbReference type="Proteomes" id="UP000682733">
    <property type="component" value="Unassembled WGS sequence"/>
</dbReference>
<organism evidence="3 6">
    <name type="scientific">Didymodactylos carnosus</name>
    <dbReference type="NCBI Taxonomy" id="1234261"/>
    <lineage>
        <taxon>Eukaryota</taxon>
        <taxon>Metazoa</taxon>
        <taxon>Spiralia</taxon>
        <taxon>Gnathifera</taxon>
        <taxon>Rotifera</taxon>
        <taxon>Eurotatoria</taxon>
        <taxon>Bdelloidea</taxon>
        <taxon>Philodinida</taxon>
        <taxon>Philodinidae</taxon>
        <taxon>Didymodactylos</taxon>
    </lineage>
</organism>
<evidence type="ECO:0000313" key="4">
    <source>
        <dbReference type="EMBL" id="CAF4090556.1"/>
    </source>
</evidence>
<dbReference type="InterPro" id="IPR001611">
    <property type="entry name" value="Leu-rich_rpt"/>
</dbReference>
<sequence>MRTDVSNLDSWAISQALTSNTCAPYLFLNGALRYYSNTDIKQILESLIENKTVTNFCIQRNQISNENAKLLAQILKSNKTLVGLNLISNELTADGIDSFVDALNQDKNSSSLTALTLSDNSNISDETIAKLIKTGKKLTILDLSNNNIVDGNGLIPKALIINQNLLYLNLFNNKLSPLAKNEIKRCIESRPNLIINL</sequence>
<dbReference type="AlphaFoldDB" id="A0A815KJL0"/>
<accession>A0A815KJL0</accession>
<dbReference type="EMBL" id="CAJNOQ010017292">
    <property type="protein sequence ID" value="CAF1396512.1"/>
    <property type="molecule type" value="Genomic_DNA"/>
</dbReference>
<evidence type="ECO:0000313" key="3">
    <source>
        <dbReference type="EMBL" id="CAF1396512.1"/>
    </source>
</evidence>
<dbReference type="EMBL" id="CAJOBA010040184">
    <property type="protein sequence ID" value="CAF4090556.1"/>
    <property type="molecule type" value="Genomic_DNA"/>
</dbReference>
<dbReference type="PANTHER" id="PTHR24111:SF0">
    <property type="entry name" value="LEUCINE-RICH REPEAT-CONTAINING PROTEIN"/>
    <property type="match status" value="1"/>
</dbReference>
<dbReference type="SMART" id="SM00368">
    <property type="entry name" value="LRR_RI"/>
    <property type="match status" value="4"/>
</dbReference>
<dbReference type="SUPFAM" id="SSF52047">
    <property type="entry name" value="RNI-like"/>
    <property type="match status" value="1"/>
</dbReference>
<evidence type="ECO:0000313" key="6">
    <source>
        <dbReference type="Proteomes" id="UP000663829"/>
    </source>
</evidence>
<dbReference type="Proteomes" id="UP000677228">
    <property type="component" value="Unassembled WGS sequence"/>
</dbReference>
<reference evidence="3" key="1">
    <citation type="submission" date="2021-02" db="EMBL/GenBank/DDBJ databases">
        <authorList>
            <person name="Nowell W R."/>
        </authorList>
    </citation>
    <scope>NUCLEOTIDE SEQUENCE</scope>
</reference>
<proteinExistence type="predicted"/>
<dbReference type="InterPro" id="IPR052201">
    <property type="entry name" value="LRR-containing_regulator"/>
</dbReference>
<dbReference type="InterPro" id="IPR032675">
    <property type="entry name" value="LRR_dom_sf"/>
</dbReference>
<evidence type="ECO:0000256" key="1">
    <source>
        <dbReference type="ARBA" id="ARBA00022737"/>
    </source>
</evidence>
<dbReference type="OrthoDB" id="120976at2759"/>
<dbReference type="EMBL" id="CAJOBC010082708">
    <property type="protein sequence ID" value="CAF4290703.1"/>
    <property type="molecule type" value="Genomic_DNA"/>
</dbReference>
<name>A0A815KJL0_9BILA</name>
<gene>
    <name evidence="3" type="ORF">GPM918_LOCUS33056</name>
    <name evidence="2" type="ORF">OVA965_LOCUS27849</name>
    <name evidence="5" type="ORF">SRO942_LOCUS33733</name>
    <name evidence="4" type="ORF">TMI583_LOCUS28595</name>
</gene>